<dbReference type="EnsemblPlants" id="QL10p040279:mrna">
    <property type="protein sequence ID" value="QL10p040279:mrna"/>
    <property type="gene ID" value="QL10p040279"/>
</dbReference>
<dbReference type="PANTHER" id="PTHR31541:SF25">
    <property type="entry name" value="GAMMA-GLIADIN B"/>
    <property type="match status" value="1"/>
</dbReference>
<dbReference type="EMBL" id="LRBV02000010">
    <property type="status" value="NOT_ANNOTATED_CDS"/>
    <property type="molecule type" value="Genomic_DNA"/>
</dbReference>
<dbReference type="Proteomes" id="UP000594261">
    <property type="component" value="Chromosome 10"/>
</dbReference>
<protein>
    <recommendedName>
        <fullName evidence="3">B3 domain-containing protein</fullName>
    </recommendedName>
</protein>
<dbReference type="Gramene" id="QL10p040279:mrna">
    <property type="protein sequence ID" value="QL10p040279:mrna"/>
    <property type="gene ID" value="QL10p040279"/>
</dbReference>
<dbReference type="PANTHER" id="PTHR31541">
    <property type="entry name" value="B3 DOMAIN PLANT PROTEIN-RELATED"/>
    <property type="match status" value="1"/>
</dbReference>
<dbReference type="InParanoid" id="A0A7N2RCB0"/>
<dbReference type="GO" id="GO:0003677">
    <property type="term" value="F:DNA binding"/>
    <property type="evidence" value="ECO:0007669"/>
    <property type="project" value="InterPro"/>
</dbReference>
<keyword evidence="2" id="KW-1185">Reference proteome</keyword>
<dbReference type="InterPro" id="IPR005508">
    <property type="entry name" value="At2g31720-like"/>
</dbReference>
<accession>A0A7N2RCB0</accession>
<reference evidence="1 2" key="1">
    <citation type="journal article" date="2016" name="G3 (Bethesda)">
        <title>First Draft Assembly and Annotation of the Genome of a California Endemic Oak Quercus lobata Nee (Fagaceae).</title>
        <authorList>
            <person name="Sork V.L."/>
            <person name="Fitz-Gibbon S.T."/>
            <person name="Puiu D."/>
            <person name="Crepeau M."/>
            <person name="Gugger P.F."/>
            <person name="Sherman R."/>
            <person name="Stevens K."/>
            <person name="Langley C.H."/>
            <person name="Pellegrini M."/>
            <person name="Salzberg S.L."/>
        </authorList>
    </citation>
    <scope>NUCLEOTIDE SEQUENCE [LARGE SCALE GENOMIC DNA]</scope>
    <source>
        <strain evidence="1 2">cv. SW786</strain>
    </source>
</reference>
<evidence type="ECO:0008006" key="3">
    <source>
        <dbReference type="Google" id="ProtNLM"/>
    </source>
</evidence>
<reference evidence="1" key="2">
    <citation type="submission" date="2021-01" db="UniProtKB">
        <authorList>
            <consortium name="EnsemblPlants"/>
        </authorList>
    </citation>
    <scope>IDENTIFICATION</scope>
</reference>
<organism evidence="1 2">
    <name type="scientific">Quercus lobata</name>
    <name type="common">Valley oak</name>
    <dbReference type="NCBI Taxonomy" id="97700"/>
    <lineage>
        <taxon>Eukaryota</taxon>
        <taxon>Viridiplantae</taxon>
        <taxon>Streptophyta</taxon>
        <taxon>Embryophyta</taxon>
        <taxon>Tracheophyta</taxon>
        <taxon>Spermatophyta</taxon>
        <taxon>Magnoliopsida</taxon>
        <taxon>eudicotyledons</taxon>
        <taxon>Gunneridae</taxon>
        <taxon>Pentapetalae</taxon>
        <taxon>rosids</taxon>
        <taxon>fabids</taxon>
        <taxon>Fagales</taxon>
        <taxon>Fagaceae</taxon>
        <taxon>Quercus</taxon>
    </lineage>
</organism>
<dbReference type="AlphaFoldDB" id="A0A7N2RCB0"/>
<evidence type="ECO:0000313" key="1">
    <source>
        <dbReference type="EnsemblPlants" id="QL10p040279:mrna"/>
    </source>
</evidence>
<name>A0A7N2RCB0_QUELO</name>
<proteinExistence type="predicted"/>
<evidence type="ECO:0000313" key="2">
    <source>
        <dbReference type="Proteomes" id="UP000594261"/>
    </source>
</evidence>
<sequence>MPDFWYVRRRNFHHQHCLPCSRQISAGAPQLPAPCTFFVDGVSLRSVPSEELTEGKELKSFLRGRIALRRVDSLGAADIRADLRIPAIWELTQWRVESFPQMNPNSTLESVDHARPWFCPKLLILISCTWFPHRLESVDHARPWFCPKLLILISCTWFPHRLESVDHARPWFCPKLLILISCTWFPHRLESVDHARPWFCPKLLILISCTWFPHSIMEEVEEKNKFELEGPSEKYEQVNSGEETLMEKESMEFKKEGSVIEKSFRKAETNPYGGLTKLERLLREKALKKPMLKLVDKSKKEGVKGEKLMGSVMKGQIYFRGKRRNKLHGTKSDEIGESSVKFIDYEREPRREIEDFGSKKKMNNSVDWYLNRTYTYEGDSDLPEIFKELIEFVEGKNTKLVMQKRLSYDDLSMSCYKSFSIQVEESFLTKEEKEALNYGEEIEVVFIEPIISVSHVTLRKHPGITFRWGMNWNKLAIEDELRAETTYLLILQWNRVASENDLRVGTQVQLWSFRIHEKLCFVLLKVAIDVEVEDDDWLDIDAI</sequence>